<name>A0A378PJ78_9GAMM</name>
<gene>
    <name evidence="1" type="ORF">NCTC11227_00821</name>
</gene>
<sequence length="51" mass="5589">MGGVISRMLLSDDELLPKLSTLENRDPSDSEIIEDTVKAATDTDELAMSHK</sequence>
<evidence type="ECO:0000313" key="2">
    <source>
        <dbReference type="Proteomes" id="UP000255102"/>
    </source>
</evidence>
<organism evidence="1 2">
    <name type="scientific">Moraxella ovis</name>
    <dbReference type="NCBI Taxonomy" id="29433"/>
    <lineage>
        <taxon>Bacteria</taxon>
        <taxon>Pseudomonadati</taxon>
        <taxon>Pseudomonadota</taxon>
        <taxon>Gammaproteobacteria</taxon>
        <taxon>Moraxellales</taxon>
        <taxon>Moraxellaceae</taxon>
        <taxon>Moraxella</taxon>
    </lineage>
</organism>
<proteinExistence type="predicted"/>
<dbReference type="AlphaFoldDB" id="A0A378PJ78"/>
<protein>
    <submittedName>
        <fullName evidence="1">Uncharacterized protein</fullName>
    </submittedName>
</protein>
<reference evidence="1 2" key="1">
    <citation type="submission" date="2018-06" db="EMBL/GenBank/DDBJ databases">
        <authorList>
            <consortium name="Pathogen Informatics"/>
            <person name="Doyle S."/>
        </authorList>
    </citation>
    <scope>NUCLEOTIDE SEQUENCE [LARGE SCALE GENOMIC DNA]</scope>
    <source>
        <strain evidence="1 2">NCTC11227</strain>
    </source>
</reference>
<accession>A0A378PJ78</accession>
<evidence type="ECO:0000313" key="1">
    <source>
        <dbReference type="EMBL" id="STY86823.1"/>
    </source>
</evidence>
<dbReference type="Proteomes" id="UP000255102">
    <property type="component" value="Unassembled WGS sequence"/>
</dbReference>
<dbReference type="EMBL" id="UGPW01000001">
    <property type="protein sequence ID" value="STY86823.1"/>
    <property type="molecule type" value="Genomic_DNA"/>
</dbReference>